<keyword evidence="3" id="KW-0812">Transmembrane</keyword>
<evidence type="ECO:0000256" key="2">
    <source>
        <dbReference type="SAM" id="MobiDB-lite"/>
    </source>
</evidence>
<protein>
    <submittedName>
        <fullName evidence="4">Uncharacterized protein</fullName>
    </submittedName>
</protein>
<keyword evidence="3" id="KW-0472">Membrane</keyword>
<evidence type="ECO:0000256" key="3">
    <source>
        <dbReference type="SAM" id="Phobius"/>
    </source>
</evidence>
<dbReference type="RefSeq" id="WP_146600250.1">
    <property type="nucleotide sequence ID" value="NZ_SJPY01000004.1"/>
</dbReference>
<proteinExistence type="predicted"/>
<organism evidence="4 5">
    <name type="scientific">Novipirellula aureliae</name>
    <dbReference type="NCBI Taxonomy" id="2527966"/>
    <lineage>
        <taxon>Bacteria</taxon>
        <taxon>Pseudomonadati</taxon>
        <taxon>Planctomycetota</taxon>
        <taxon>Planctomycetia</taxon>
        <taxon>Pirellulales</taxon>
        <taxon>Pirellulaceae</taxon>
        <taxon>Novipirellula</taxon>
    </lineage>
</organism>
<feature type="transmembrane region" description="Helical" evidence="3">
    <location>
        <begin position="420"/>
        <end position="441"/>
    </location>
</feature>
<evidence type="ECO:0000313" key="4">
    <source>
        <dbReference type="EMBL" id="TWU41437.1"/>
    </source>
</evidence>
<sequence length="493" mass="53821">MSAAPIPWKHVRNILVIFAPLWLGAAMVFGFFGVCYGLFRSEVYSARLPLLVRSEASTSMVGLGRFNSQTEMKAAQETILEMTQSPEVVGGALQQVGPPSGKPDVHWPSTTVIDAVSDSGVNLLAPQGSEFGNSEVVYLQVKAENQERAFVFCNAMFDNLAKHLRTIRHIRADSVIGELTDARDLAAANLNEAAARMQQLEMQFPTDLGELRNLSEAIASEGTNRRTLETTEHELQTAELELNKLLALHQLMVAGSKNPNHLLVSGSDLLTLQPSLLRLKDGLIDAQIISSRLAASRTEEHPSVIQARSTEKQIRRRMQDEATSVVEAMKPLLNMEQARVAKLSQKRDELKERLEALANVRTEYAKVDAEVSHRTTLLEEAQRALAEAHASRKAALSTDLVAKLGPPQVSDHPLGPGGTIIAIGSTAAGLMFGLGAVFLIAPGPNDTGRGRRWTDFLHAGGRRTSDRLNPLLNPEVNPAMAATPSTDRRRQHR</sequence>
<keyword evidence="1" id="KW-0175">Coiled coil</keyword>
<dbReference type="Proteomes" id="UP000315471">
    <property type="component" value="Unassembled WGS sequence"/>
</dbReference>
<evidence type="ECO:0000256" key="1">
    <source>
        <dbReference type="SAM" id="Coils"/>
    </source>
</evidence>
<feature type="region of interest" description="Disordered" evidence="2">
    <location>
        <begin position="464"/>
        <end position="493"/>
    </location>
</feature>
<evidence type="ECO:0000313" key="5">
    <source>
        <dbReference type="Proteomes" id="UP000315471"/>
    </source>
</evidence>
<comment type="caution">
    <text evidence="4">The sequence shown here is derived from an EMBL/GenBank/DDBJ whole genome shotgun (WGS) entry which is preliminary data.</text>
</comment>
<feature type="transmembrane region" description="Helical" evidence="3">
    <location>
        <begin position="14"/>
        <end position="39"/>
    </location>
</feature>
<dbReference type="EMBL" id="SJPY01000004">
    <property type="protein sequence ID" value="TWU41437.1"/>
    <property type="molecule type" value="Genomic_DNA"/>
</dbReference>
<accession>A0A5C6E0E3</accession>
<name>A0A5C6E0E3_9BACT</name>
<dbReference type="PANTHER" id="PTHR32309">
    <property type="entry name" value="TYROSINE-PROTEIN KINASE"/>
    <property type="match status" value="1"/>
</dbReference>
<dbReference type="PANTHER" id="PTHR32309:SF31">
    <property type="entry name" value="CAPSULAR EXOPOLYSACCHARIDE FAMILY"/>
    <property type="match status" value="1"/>
</dbReference>
<dbReference type="AlphaFoldDB" id="A0A5C6E0E3"/>
<keyword evidence="3" id="KW-1133">Transmembrane helix</keyword>
<reference evidence="4 5" key="1">
    <citation type="submission" date="2019-02" db="EMBL/GenBank/DDBJ databases">
        <title>Deep-cultivation of Planctomycetes and their phenomic and genomic characterization uncovers novel biology.</title>
        <authorList>
            <person name="Wiegand S."/>
            <person name="Jogler M."/>
            <person name="Boedeker C."/>
            <person name="Pinto D."/>
            <person name="Vollmers J."/>
            <person name="Rivas-Marin E."/>
            <person name="Kohn T."/>
            <person name="Peeters S.H."/>
            <person name="Heuer A."/>
            <person name="Rast P."/>
            <person name="Oberbeckmann S."/>
            <person name="Bunk B."/>
            <person name="Jeske O."/>
            <person name="Meyerdierks A."/>
            <person name="Storesund J.E."/>
            <person name="Kallscheuer N."/>
            <person name="Luecker S."/>
            <person name="Lage O.M."/>
            <person name="Pohl T."/>
            <person name="Merkel B.J."/>
            <person name="Hornburger P."/>
            <person name="Mueller R.-W."/>
            <person name="Bruemmer F."/>
            <person name="Labrenz M."/>
            <person name="Spormann A.M."/>
            <person name="Op Den Camp H."/>
            <person name="Overmann J."/>
            <person name="Amann R."/>
            <person name="Jetten M.S.M."/>
            <person name="Mascher T."/>
            <person name="Medema M.H."/>
            <person name="Devos D.P."/>
            <person name="Kaster A.-K."/>
            <person name="Ovreas L."/>
            <person name="Rohde M."/>
            <person name="Galperin M.Y."/>
            <person name="Jogler C."/>
        </authorList>
    </citation>
    <scope>NUCLEOTIDE SEQUENCE [LARGE SCALE GENOMIC DNA]</scope>
    <source>
        <strain evidence="4 5">Q31b</strain>
    </source>
</reference>
<gene>
    <name evidence="4" type="ORF">Q31b_28840</name>
</gene>
<dbReference type="OrthoDB" id="234267at2"/>
<keyword evidence="5" id="KW-1185">Reference proteome</keyword>
<dbReference type="InterPro" id="IPR050445">
    <property type="entry name" value="Bact_polysacc_biosynth/exp"/>
</dbReference>
<feature type="coiled-coil region" evidence="1">
    <location>
        <begin position="333"/>
        <end position="398"/>
    </location>
</feature>